<dbReference type="eggNOG" id="COG0219">
    <property type="taxonomic scope" value="Bacteria"/>
</dbReference>
<comment type="similarity">
    <text evidence="6">Belongs to the class IV-like SAM-binding methyltransferase superfamily. RNA methyltransferase TrmH family. TrmL subfamily.</text>
</comment>
<dbReference type="EMBL" id="CP002116">
    <property type="protein sequence ID" value="ADK82005.1"/>
    <property type="molecule type" value="Genomic_DNA"/>
</dbReference>
<evidence type="ECO:0000259" key="8">
    <source>
        <dbReference type="Pfam" id="PF00588"/>
    </source>
</evidence>
<feature type="domain" description="tRNA/rRNA methyltransferase SpoU type" evidence="8">
    <location>
        <begin position="6"/>
        <end position="145"/>
    </location>
</feature>
<sequence length="163" mass="18514">MSDMDLHIVLVEPEIPQNTGNIARTCGALGADLHLVHPLGFSTSDRYLKRAGLDYWHLLKVHHHDSLQAFLNDYGNENLYFVSKKAPLRYDHISYPDRLFLLFGKETAGLPEELLRKHRDTTVRIPMVAEARSLNLSNAVAIMAYEVHRQHDFPGLMEKGGLV</sequence>
<dbReference type="PANTHER" id="PTHR42971:SF1">
    <property type="entry name" value="TRNA (CYTIDINE(34)-2'-O)-METHYLTRANSFERASE"/>
    <property type="match status" value="1"/>
</dbReference>
<dbReference type="GO" id="GO:0003723">
    <property type="term" value="F:RNA binding"/>
    <property type="evidence" value="ECO:0007669"/>
    <property type="project" value="InterPro"/>
</dbReference>
<comment type="catalytic activity">
    <reaction evidence="6">
        <text>5-carboxymethylaminomethyluridine(34) in tRNA(Leu) + S-adenosyl-L-methionine = 5-carboxymethylaminomethyl-2'-O-methyluridine(34) in tRNA(Leu) + S-adenosyl-L-homocysteine + H(+)</text>
        <dbReference type="Rhea" id="RHEA:43088"/>
        <dbReference type="Rhea" id="RHEA-COMP:10333"/>
        <dbReference type="Rhea" id="RHEA-COMP:10334"/>
        <dbReference type="ChEBI" id="CHEBI:15378"/>
        <dbReference type="ChEBI" id="CHEBI:57856"/>
        <dbReference type="ChEBI" id="CHEBI:59789"/>
        <dbReference type="ChEBI" id="CHEBI:74508"/>
        <dbReference type="ChEBI" id="CHEBI:74511"/>
        <dbReference type="EC" id="2.1.1.207"/>
    </reaction>
</comment>
<keyword evidence="4 6" id="KW-0949">S-adenosyl-L-methionine</keyword>
<accession>E1R3N4</accession>
<dbReference type="FunFam" id="3.40.1280.10:FF:000002">
    <property type="entry name" value="Peptidylprolyl isomerase"/>
    <property type="match status" value="1"/>
</dbReference>
<dbReference type="InterPro" id="IPR029026">
    <property type="entry name" value="tRNA_m1G_MTases_N"/>
</dbReference>
<evidence type="ECO:0000256" key="7">
    <source>
        <dbReference type="PIRSR" id="PIRSR029256-1"/>
    </source>
</evidence>
<reference evidence="9 10" key="1">
    <citation type="journal article" date="2010" name="Stand. Genomic Sci.">
        <title>Complete genome sequence of Spirochaeta smaragdinae type strain (SEBR 4228).</title>
        <authorList>
            <person name="Mavromatis K."/>
            <person name="Yasawong M."/>
            <person name="Chertkov O."/>
            <person name="Lapidus A."/>
            <person name="Lucas S."/>
            <person name="Nolan M."/>
            <person name="Del Rio T.G."/>
            <person name="Tice H."/>
            <person name="Cheng J.F."/>
            <person name="Pitluck S."/>
            <person name="Liolios K."/>
            <person name="Ivanova N."/>
            <person name="Tapia R."/>
            <person name="Han C."/>
            <person name="Bruce D."/>
            <person name="Goodwin L."/>
            <person name="Pati A."/>
            <person name="Chen A."/>
            <person name="Palaniappan K."/>
            <person name="Land M."/>
            <person name="Hauser L."/>
            <person name="Chang Y.J."/>
            <person name="Jeffries C.D."/>
            <person name="Detter J.C."/>
            <person name="Rohde M."/>
            <person name="Brambilla E."/>
            <person name="Spring S."/>
            <person name="Goker M."/>
            <person name="Sikorski J."/>
            <person name="Woyke T."/>
            <person name="Bristow J."/>
            <person name="Eisen J.A."/>
            <person name="Markowitz V."/>
            <person name="Hugenholtz P."/>
            <person name="Klenk H.P."/>
            <person name="Kyrpides N.C."/>
        </authorList>
    </citation>
    <scope>NUCLEOTIDE SEQUENCE [LARGE SCALE GENOMIC DNA]</scope>
    <source>
        <strain evidence="10">DSM 11293 / JCM 15392 / SEBR 4228</strain>
    </source>
</reference>
<dbReference type="SUPFAM" id="SSF75217">
    <property type="entry name" value="alpha/beta knot"/>
    <property type="match status" value="1"/>
</dbReference>
<dbReference type="GO" id="GO:0042802">
    <property type="term" value="F:identical protein binding"/>
    <property type="evidence" value="ECO:0007669"/>
    <property type="project" value="UniProtKB-ARBA"/>
</dbReference>
<keyword evidence="3 6" id="KW-0808">Transferase</keyword>
<dbReference type="HOGENOM" id="CLU_110125_0_0_12"/>
<evidence type="ECO:0000256" key="4">
    <source>
        <dbReference type="ARBA" id="ARBA00022691"/>
    </source>
</evidence>
<comment type="function">
    <text evidence="6">Could methylate the ribose at the nucleotide 34 wobble position in tRNA.</text>
</comment>
<protein>
    <recommendedName>
        <fullName evidence="6">Putative tRNA (cytidine(34)-2'-O)-methyltransferase</fullName>
        <ecNumber evidence="6">2.1.1.207</ecNumber>
    </recommendedName>
    <alternativeName>
        <fullName evidence="6">tRNA (cytidine/uridine-2'-O-)-methyltransferase</fullName>
    </alternativeName>
</protein>
<evidence type="ECO:0000256" key="6">
    <source>
        <dbReference type="HAMAP-Rule" id="MF_01885"/>
    </source>
</evidence>
<feature type="binding site" evidence="6 7">
    <location>
        <position position="125"/>
    </location>
    <ligand>
        <name>S-adenosyl-L-methionine</name>
        <dbReference type="ChEBI" id="CHEBI:59789"/>
    </ligand>
</feature>
<evidence type="ECO:0000256" key="2">
    <source>
        <dbReference type="ARBA" id="ARBA00022603"/>
    </source>
</evidence>
<dbReference type="Pfam" id="PF00588">
    <property type="entry name" value="SpoU_methylase"/>
    <property type="match status" value="1"/>
</dbReference>
<dbReference type="InterPro" id="IPR016914">
    <property type="entry name" value="TrmL"/>
</dbReference>
<dbReference type="PIRSF" id="PIRSF029256">
    <property type="entry name" value="SpoU_TrmH_prd"/>
    <property type="match status" value="1"/>
</dbReference>
<dbReference type="CDD" id="cd18094">
    <property type="entry name" value="SpoU-like_TrmL"/>
    <property type="match status" value="1"/>
</dbReference>
<evidence type="ECO:0000256" key="1">
    <source>
        <dbReference type="ARBA" id="ARBA00022490"/>
    </source>
</evidence>
<keyword evidence="5 6" id="KW-0819">tRNA processing</keyword>
<comment type="subcellular location">
    <subcellularLocation>
        <location evidence="6">Cytoplasm</location>
    </subcellularLocation>
</comment>
<evidence type="ECO:0000256" key="3">
    <source>
        <dbReference type="ARBA" id="ARBA00022679"/>
    </source>
</evidence>
<dbReference type="STRING" id="573413.Spirs_2902"/>
<organism evidence="9 10">
    <name type="scientific">Sediminispirochaeta smaragdinae (strain DSM 11293 / JCM 15392 / SEBR 4228)</name>
    <name type="common">Spirochaeta smaragdinae</name>
    <dbReference type="NCBI Taxonomy" id="573413"/>
    <lineage>
        <taxon>Bacteria</taxon>
        <taxon>Pseudomonadati</taxon>
        <taxon>Spirochaetota</taxon>
        <taxon>Spirochaetia</taxon>
        <taxon>Spirochaetales</taxon>
        <taxon>Spirochaetaceae</taxon>
        <taxon>Sediminispirochaeta</taxon>
    </lineage>
</organism>
<evidence type="ECO:0000313" key="10">
    <source>
        <dbReference type="Proteomes" id="UP000002318"/>
    </source>
</evidence>
<keyword evidence="10" id="KW-1185">Reference proteome</keyword>
<keyword evidence="1 6" id="KW-0963">Cytoplasm</keyword>
<dbReference type="KEGG" id="ssm:Spirs_2902"/>
<dbReference type="Gene3D" id="3.40.1280.10">
    <property type="match status" value="1"/>
</dbReference>
<dbReference type="GO" id="GO:0141098">
    <property type="term" value="F:tRNA (cytidine(34)-2'-O)-methyltransferase activity"/>
    <property type="evidence" value="ECO:0007669"/>
    <property type="project" value="RHEA"/>
</dbReference>
<comment type="catalytic activity">
    <reaction evidence="6">
        <text>cytidine(34) in tRNA + S-adenosyl-L-methionine = 2'-O-methylcytidine(34) in tRNA + S-adenosyl-L-homocysteine + H(+)</text>
        <dbReference type="Rhea" id="RHEA:43084"/>
        <dbReference type="Rhea" id="RHEA-COMP:10331"/>
        <dbReference type="Rhea" id="RHEA-COMP:10332"/>
        <dbReference type="ChEBI" id="CHEBI:15378"/>
        <dbReference type="ChEBI" id="CHEBI:57856"/>
        <dbReference type="ChEBI" id="CHEBI:59789"/>
        <dbReference type="ChEBI" id="CHEBI:74495"/>
        <dbReference type="ChEBI" id="CHEBI:82748"/>
        <dbReference type="EC" id="2.1.1.207"/>
    </reaction>
</comment>
<dbReference type="HAMAP" id="MF_01885">
    <property type="entry name" value="tRNA_methyltr_TrmL"/>
    <property type="match status" value="1"/>
</dbReference>
<evidence type="ECO:0000256" key="5">
    <source>
        <dbReference type="ARBA" id="ARBA00022694"/>
    </source>
</evidence>
<dbReference type="GO" id="GO:0141102">
    <property type="term" value="F:tRNA (5-carboxymethylaminomethyluridine(34)-2'-O)-methyltransferase activity"/>
    <property type="evidence" value="ECO:0007669"/>
    <property type="project" value="RHEA"/>
</dbReference>
<dbReference type="AlphaFoldDB" id="E1R3N4"/>
<proteinExistence type="inferred from homology"/>
<dbReference type="GO" id="GO:0002130">
    <property type="term" value="P:wobble position ribose methylation"/>
    <property type="evidence" value="ECO:0007669"/>
    <property type="project" value="TreeGrafter"/>
</dbReference>
<feature type="binding site" evidence="6 7">
    <location>
        <position position="82"/>
    </location>
    <ligand>
        <name>S-adenosyl-L-methionine</name>
        <dbReference type="ChEBI" id="CHEBI:59789"/>
    </ligand>
</feature>
<dbReference type="EC" id="2.1.1.207" evidence="6"/>
<gene>
    <name evidence="9" type="ordered locus">Spirs_2902</name>
</gene>
<dbReference type="PANTHER" id="PTHR42971">
    <property type="entry name" value="TRNA (CYTIDINE(34)-2'-O)-METHYLTRANSFERASE"/>
    <property type="match status" value="1"/>
</dbReference>
<feature type="binding site" evidence="6 7">
    <location>
        <position position="104"/>
    </location>
    <ligand>
        <name>S-adenosyl-L-methionine</name>
        <dbReference type="ChEBI" id="CHEBI:59789"/>
    </ligand>
</feature>
<keyword evidence="2 6" id="KW-0489">Methyltransferase</keyword>
<dbReference type="InterPro" id="IPR029028">
    <property type="entry name" value="Alpha/beta_knot_MTases"/>
</dbReference>
<dbReference type="InterPro" id="IPR001537">
    <property type="entry name" value="SpoU_MeTrfase"/>
</dbReference>
<dbReference type="Proteomes" id="UP000002318">
    <property type="component" value="Chromosome"/>
</dbReference>
<name>E1R3N4_SEDSS</name>
<evidence type="ECO:0000313" key="9">
    <source>
        <dbReference type="EMBL" id="ADK82005.1"/>
    </source>
</evidence>
<dbReference type="GO" id="GO:0005737">
    <property type="term" value="C:cytoplasm"/>
    <property type="evidence" value="ECO:0007669"/>
    <property type="project" value="UniProtKB-SubCell"/>
</dbReference>
<feature type="binding site" evidence="6 7">
    <location>
        <position position="133"/>
    </location>
    <ligand>
        <name>S-adenosyl-L-methionine</name>
        <dbReference type="ChEBI" id="CHEBI:59789"/>
    </ligand>
</feature>